<sequence length="771" mass="86420">MFHFRKRIAVDRELTPEASSSEGVETPDTPKCAERRHHFDPNLPVDEIELIDATLTRGDTEKAIKIEVTPVQDDSPYPEVCTAVRNYDVDLPANTIRAWAIGLVLCTVGSAVNMLFSLRNPSVTITTYVIQLAAYPIGRGWDLIFPDRVFEVMGVKFNFKPGRFNFKEHVIIVAMSNAAYGGGKLYATDVLLAQQVFYRQQFGWGFQLLFGITTLCTGYGLAGLMRRFLVWPAAMIWPGTLVNTTLFHALHDDKPADPTRANGWLFQGLSYFNFICWALPNSIIANKLFGGSHGYGILPTTLDWSVISGYALSPLIPPFHAVANSIAGVVIFFVLVSAGLHFSGTWYADYFVVQSSDAFDNTGAKYNVSRILNDQLLLDEEAYHAYSPIYLSTQFALCYGLSFAAVAAVIIHAVLYHGPKIKSQYQKGRSQEDDVHIRLMKKYKDSPDWWYFVLFVVMVGVSFAVCTAWPTGFPAWAYLICIILPIIWTIPVGIVQATTNIQIGLNVLTEFIIGYLLPGHPLAMMCVMFKNYGYVAMQQALYFAQDLKLGHYMKVPPRAMFWSQLVASVWSAIVQIAVMNWALGNIPEICSDQQADGYTCPGGRLFFTTSVIWSTIGPARLFSGNALYSSLQWFWLVGAVSPVVTWFLARRYPKSIARYINMPLVFGGSGWIPPATVYSYLCWGSVGFIFNYYIKRRFNGWWLQYNYITSAALDCGLVLSTLLIFFTLYLTSANAPRWYGNYDVYETLDQRGLAIKNFAAAGETFGPTSWP</sequence>
<keyword evidence="2" id="KW-1185">Reference proteome</keyword>
<evidence type="ECO:0000313" key="2">
    <source>
        <dbReference type="Proteomes" id="UP001143856"/>
    </source>
</evidence>
<protein>
    <submittedName>
        <fullName evidence="1">Uncharacterized protein</fullName>
    </submittedName>
</protein>
<organism evidence="1 2">
    <name type="scientific">Xylaria curta</name>
    <dbReference type="NCBI Taxonomy" id="42375"/>
    <lineage>
        <taxon>Eukaryota</taxon>
        <taxon>Fungi</taxon>
        <taxon>Dikarya</taxon>
        <taxon>Ascomycota</taxon>
        <taxon>Pezizomycotina</taxon>
        <taxon>Sordariomycetes</taxon>
        <taxon>Xylariomycetidae</taxon>
        <taxon>Xylariales</taxon>
        <taxon>Xylariaceae</taxon>
        <taxon>Xylaria</taxon>
    </lineage>
</organism>
<reference evidence="1" key="1">
    <citation type="submission" date="2022-10" db="EMBL/GenBank/DDBJ databases">
        <title>Genome Sequence of Xylaria curta.</title>
        <authorList>
            <person name="Buettner E."/>
        </authorList>
    </citation>
    <scope>NUCLEOTIDE SEQUENCE</scope>
    <source>
        <strain evidence="1">Babe10</strain>
    </source>
</reference>
<evidence type="ECO:0000313" key="1">
    <source>
        <dbReference type="EMBL" id="KAJ2976714.1"/>
    </source>
</evidence>
<name>A0ACC1NCR1_9PEZI</name>
<comment type="caution">
    <text evidence="1">The sequence shown here is derived from an EMBL/GenBank/DDBJ whole genome shotgun (WGS) entry which is preliminary data.</text>
</comment>
<dbReference type="Proteomes" id="UP001143856">
    <property type="component" value="Unassembled WGS sequence"/>
</dbReference>
<accession>A0ACC1NCR1</accession>
<dbReference type="EMBL" id="JAPDGR010002270">
    <property type="protein sequence ID" value="KAJ2976714.1"/>
    <property type="molecule type" value="Genomic_DNA"/>
</dbReference>
<gene>
    <name evidence="1" type="ORF">NUW58_g8016</name>
</gene>
<proteinExistence type="predicted"/>